<evidence type="ECO:0008006" key="5">
    <source>
        <dbReference type="Google" id="ProtNLM"/>
    </source>
</evidence>
<dbReference type="EMBL" id="JAJNDB010000001">
    <property type="protein sequence ID" value="MCD2193625.1"/>
    <property type="molecule type" value="Genomic_DNA"/>
</dbReference>
<protein>
    <recommendedName>
        <fullName evidence="5">PASTA domain-containing protein</fullName>
    </recommendedName>
</protein>
<evidence type="ECO:0000313" key="3">
    <source>
        <dbReference type="EMBL" id="MCD2193625.1"/>
    </source>
</evidence>
<feature type="chain" id="PRO_5046819395" description="PASTA domain-containing protein" evidence="2">
    <location>
        <begin position="25"/>
        <end position="354"/>
    </location>
</feature>
<evidence type="ECO:0000313" key="4">
    <source>
        <dbReference type="Proteomes" id="UP001199469"/>
    </source>
</evidence>
<feature type="region of interest" description="Disordered" evidence="1">
    <location>
        <begin position="238"/>
        <end position="354"/>
    </location>
</feature>
<feature type="compositionally biased region" description="Pro residues" evidence="1">
    <location>
        <begin position="286"/>
        <end position="300"/>
    </location>
</feature>
<evidence type="ECO:0000256" key="1">
    <source>
        <dbReference type="SAM" id="MobiDB-lite"/>
    </source>
</evidence>
<sequence>MAYLAGLAVLVVGLMMAVAGPAPAAARSVPSYNWSGYALRGAPPMDAVVLEFTVPPVTCTADNQALSIWAGFGGLLEQSLVQAGVQVRCHGTTPVYQLFEQLTQGTGASTEGPTVSPGDTVRVVDCPAVSTTSTGSCQPGAASAAPYLTSVAVRPAGQGTFEVWPASQTPTPWVVTRREAECIIERPRDATTLALLDAPQFTPPALRCQPYTSITTPVSPAPIFDGGNGYSAYRLVITPTPTTSPTTTATPSTTPSPTAGAAATSTGPPGGTSKDLAGRQATSPTPAHPDPSSRPRPGPPAGASTIVPGPLQRLGDTAVTATGRPGRSAPAVEYSRPAPKPSLGLGGGPVTRHR</sequence>
<comment type="caution">
    <text evidence="3">The sequence shown here is derived from an EMBL/GenBank/DDBJ whole genome shotgun (WGS) entry which is preliminary data.</text>
</comment>
<feature type="compositionally biased region" description="Low complexity" evidence="1">
    <location>
        <begin position="238"/>
        <end position="273"/>
    </location>
</feature>
<dbReference type="InterPro" id="IPR000250">
    <property type="entry name" value="Peptidase_G1"/>
</dbReference>
<dbReference type="RefSeq" id="WP_230731938.1">
    <property type="nucleotide sequence ID" value="NZ_JAJNDB010000001.1"/>
</dbReference>
<feature type="compositionally biased region" description="Gly residues" evidence="1">
    <location>
        <begin position="344"/>
        <end position="354"/>
    </location>
</feature>
<organism evidence="3 4">
    <name type="scientific">Actinomycetospora endophytica</name>
    <dbReference type="NCBI Taxonomy" id="2291215"/>
    <lineage>
        <taxon>Bacteria</taxon>
        <taxon>Bacillati</taxon>
        <taxon>Actinomycetota</taxon>
        <taxon>Actinomycetes</taxon>
        <taxon>Pseudonocardiales</taxon>
        <taxon>Pseudonocardiaceae</taxon>
        <taxon>Actinomycetospora</taxon>
    </lineage>
</organism>
<dbReference type="InterPro" id="IPR013320">
    <property type="entry name" value="ConA-like_dom_sf"/>
</dbReference>
<evidence type="ECO:0000256" key="2">
    <source>
        <dbReference type="SAM" id="SignalP"/>
    </source>
</evidence>
<gene>
    <name evidence="3" type="ORF">LQ327_09550</name>
</gene>
<feature type="signal peptide" evidence="2">
    <location>
        <begin position="1"/>
        <end position="24"/>
    </location>
</feature>
<dbReference type="Proteomes" id="UP001199469">
    <property type="component" value="Unassembled WGS sequence"/>
</dbReference>
<dbReference type="SUPFAM" id="SSF49899">
    <property type="entry name" value="Concanavalin A-like lectins/glucanases"/>
    <property type="match status" value="1"/>
</dbReference>
<keyword evidence="4" id="KW-1185">Reference proteome</keyword>
<keyword evidence="2" id="KW-0732">Signal</keyword>
<proteinExistence type="predicted"/>
<reference evidence="3 4" key="1">
    <citation type="submission" date="2021-11" db="EMBL/GenBank/DDBJ databases">
        <title>Draft genome sequence of Actinomycetospora sp. SF1 isolated from the rhizosphere soil.</title>
        <authorList>
            <person name="Duangmal K."/>
            <person name="Chantavorakit T."/>
        </authorList>
    </citation>
    <scope>NUCLEOTIDE SEQUENCE [LARGE SCALE GENOMIC DNA]</scope>
    <source>
        <strain evidence="3 4">TBRC 5722</strain>
    </source>
</reference>
<dbReference type="Pfam" id="PF01828">
    <property type="entry name" value="Peptidase_A4"/>
    <property type="match status" value="1"/>
</dbReference>
<dbReference type="Gene3D" id="2.60.120.700">
    <property type="entry name" value="Peptidase G1"/>
    <property type="match status" value="1"/>
</dbReference>
<dbReference type="InterPro" id="IPR038656">
    <property type="entry name" value="Peptidase_G1_sf"/>
</dbReference>
<accession>A0ABS8P7V6</accession>
<name>A0ABS8P7V6_9PSEU</name>